<keyword evidence="3" id="KW-1185">Reference proteome</keyword>
<reference evidence="2 3" key="1">
    <citation type="journal article" date="2014" name="PLoS Genet.">
        <title>Phylogenetically driven sequencing of extremely halophilic archaea reveals strategies for static and dynamic osmo-response.</title>
        <authorList>
            <person name="Becker E.A."/>
            <person name="Seitzer P.M."/>
            <person name="Tritt A."/>
            <person name="Larsen D."/>
            <person name="Krusor M."/>
            <person name="Yao A.I."/>
            <person name="Wu D."/>
            <person name="Madern D."/>
            <person name="Eisen J.A."/>
            <person name="Darling A.E."/>
            <person name="Facciotti M.T."/>
        </authorList>
    </citation>
    <scope>NUCLEOTIDE SEQUENCE [LARGE SCALE GENOMIC DNA]</scope>
    <source>
        <strain evidence="2 3">DSM 10524</strain>
    </source>
</reference>
<dbReference type="AlphaFoldDB" id="L9X3C7"/>
<dbReference type="eggNOG" id="arCOG08928">
    <property type="taxonomic scope" value="Archaea"/>
</dbReference>
<dbReference type="RefSeq" id="WP_005557641.1">
    <property type="nucleotide sequence ID" value="NZ_AOIB01000028.1"/>
</dbReference>
<organism evidence="2 3">
    <name type="scientific">Natronococcus amylolyticus DSM 10524</name>
    <dbReference type="NCBI Taxonomy" id="1227497"/>
    <lineage>
        <taxon>Archaea</taxon>
        <taxon>Methanobacteriati</taxon>
        <taxon>Methanobacteriota</taxon>
        <taxon>Stenosarchaea group</taxon>
        <taxon>Halobacteria</taxon>
        <taxon>Halobacteriales</taxon>
        <taxon>Natrialbaceae</taxon>
        <taxon>Natronococcus</taxon>
    </lineage>
</organism>
<sequence length="85" mass="9218">MSESQEFSGGEQTHTKLSSEVIAAVAEAEGVSEIDLEPPLFEAVNPDALNNLFHNATRRVQFDYLGYTVTVDQDGTVDLAGEEDT</sequence>
<dbReference type="Proteomes" id="UP000011688">
    <property type="component" value="Unassembled WGS sequence"/>
</dbReference>
<comment type="caution">
    <text evidence="2">The sequence shown here is derived from an EMBL/GenBank/DDBJ whole genome shotgun (WGS) entry which is preliminary data.</text>
</comment>
<dbReference type="OrthoDB" id="199137at2157"/>
<dbReference type="InterPro" id="IPR040624">
    <property type="entry name" value="HalOD1"/>
</dbReference>
<accession>L9X3C7</accession>
<name>L9X3C7_9EURY</name>
<evidence type="ECO:0000313" key="3">
    <source>
        <dbReference type="Proteomes" id="UP000011688"/>
    </source>
</evidence>
<feature type="domain" description="Halobacterial output" evidence="1">
    <location>
        <begin position="15"/>
        <end position="78"/>
    </location>
</feature>
<proteinExistence type="predicted"/>
<evidence type="ECO:0000259" key="1">
    <source>
        <dbReference type="Pfam" id="PF18545"/>
    </source>
</evidence>
<dbReference type="EMBL" id="AOIB01000028">
    <property type="protein sequence ID" value="ELY56279.1"/>
    <property type="molecule type" value="Genomic_DNA"/>
</dbReference>
<protein>
    <recommendedName>
        <fullName evidence="1">Halobacterial output domain-containing protein</fullName>
    </recommendedName>
</protein>
<evidence type="ECO:0000313" key="2">
    <source>
        <dbReference type="EMBL" id="ELY56279.1"/>
    </source>
</evidence>
<dbReference type="Pfam" id="PF18545">
    <property type="entry name" value="HalOD1"/>
    <property type="match status" value="1"/>
</dbReference>
<gene>
    <name evidence="2" type="ORF">C491_15067</name>
</gene>